<protein>
    <submittedName>
        <fullName evidence="2">Enoyl-CoA hydratase</fullName>
    </submittedName>
</protein>
<dbReference type="RefSeq" id="WP_066772060.1">
    <property type="nucleotide sequence ID" value="NZ_BMIP01000008.1"/>
</dbReference>
<dbReference type="CDD" id="cd06558">
    <property type="entry name" value="crotonase-like"/>
    <property type="match status" value="1"/>
</dbReference>
<name>A0A916Z7Y8_9SPHN</name>
<dbReference type="Pfam" id="PF00378">
    <property type="entry name" value="ECH_1"/>
    <property type="match status" value="1"/>
</dbReference>
<sequence length="270" mass="28473">MTELPYDIDGAKLLISGAVATILLDRPQARNAMQYRVWSALPDMMAKACANPEVGVIVIRGAGGTFGAGNDISELGQICGDADACRSYGLAMAGSMRAIEMAAKPVIAAIEGNCYGASVALAIAADLRIASDTARFAITPAKLGAVYLQSDHHRLVSLIGPARARQMIFTARSIDAAQAEAWGLISQVAAPDRFEEDLAALVDGLLSGSAYTLMQSKRMIRSCADCEAPEETEETVGWFVDAMLGQDFAEGLDAFLSKRKPRFASGYGGA</sequence>
<dbReference type="Proteomes" id="UP000612349">
    <property type="component" value="Unassembled WGS sequence"/>
</dbReference>
<dbReference type="OrthoDB" id="5730382at2"/>
<comment type="similarity">
    <text evidence="1">Belongs to the enoyl-CoA hydratase/isomerase family.</text>
</comment>
<proteinExistence type="inferred from homology"/>
<dbReference type="SUPFAM" id="SSF52096">
    <property type="entry name" value="ClpP/crotonase"/>
    <property type="match status" value="1"/>
</dbReference>
<keyword evidence="3" id="KW-1185">Reference proteome</keyword>
<gene>
    <name evidence="2" type="primary">paaG</name>
    <name evidence="2" type="ORF">GCM10010990_31760</name>
</gene>
<dbReference type="EMBL" id="BMIP01000008">
    <property type="protein sequence ID" value="GGD79517.1"/>
    <property type="molecule type" value="Genomic_DNA"/>
</dbReference>
<reference evidence="2" key="2">
    <citation type="submission" date="2020-09" db="EMBL/GenBank/DDBJ databases">
        <authorList>
            <person name="Sun Q."/>
            <person name="Zhou Y."/>
        </authorList>
    </citation>
    <scope>NUCLEOTIDE SEQUENCE</scope>
    <source>
        <strain evidence="2">CGMCC 1.15360</strain>
    </source>
</reference>
<dbReference type="AlphaFoldDB" id="A0A916Z7Y8"/>
<evidence type="ECO:0000313" key="3">
    <source>
        <dbReference type="Proteomes" id="UP000612349"/>
    </source>
</evidence>
<dbReference type="InterPro" id="IPR001753">
    <property type="entry name" value="Enoyl-CoA_hydra/iso"/>
</dbReference>
<reference evidence="2" key="1">
    <citation type="journal article" date="2014" name="Int. J. Syst. Evol. Microbiol.">
        <title>Complete genome sequence of Corynebacterium casei LMG S-19264T (=DSM 44701T), isolated from a smear-ripened cheese.</title>
        <authorList>
            <consortium name="US DOE Joint Genome Institute (JGI-PGF)"/>
            <person name="Walter F."/>
            <person name="Albersmeier A."/>
            <person name="Kalinowski J."/>
            <person name="Ruckert C."/>
        </authorList>
    </citation>
    <scope>NUCLEOTIDE SEQUENCE</scope>
    <source>
        <strain evidence="2">CGMCC 1.15360</strain>
    </source>
</reference>
<organism evidence="2 3">
    <name type="scientific">Croceicoccus mobilis</name>
    <dbReference type="NCBI Taxonomy" id="1703339"/>
    <lineage>
        <taxon>Bacteria</taxon>
        <taxon>Pseudomonadati</taxon>
        <taxon>Pseudomonadota</taxon>
        <taxon>Alphaproteobacteria</taxon>
        <taxon>Sphingomonadales</taxon>
        <taxon>Erythrobacteraceae</taxon>
        <taxon>Croceicoccus</taxon>
    </lineage>
</organism>
<dbReference type="InterPro" id="IPR014748">
    <property type="entry name" value="Enoyl-CoA_hydra_C"/>
</dbReference>
<evidence type="ECO:0000256" key="1">
    <source>
        <dbReference type="ARBA" id="ARBA00005254"/>
    </source>
</evidence>
<dbReference type="Gene3D" id="1.10.12.10">
    <property type="entry name" value="Lyase 2-enoyl-coa Hydratase, Chain A, domain 2"/>
    <property type="match status" value="1"/>
</dbReference>
<dbReference type="PANTHER" id="PTHR42964:SF1">
    <property type="entry name" value="POLYKETIDE BIOSYNTHESIS ENOYL-COA HYDRATASE PKSH-RELATED"/>
    <property type="match status" value="1"/>
</dbReference>
<dbReference type="Gene3D" id="3.90.226.10">
    <property type="entry name" value="2-enoyl-CoA Hydratase, Chain A, domain 1"/>
    <property type="match status" value="1"/>
</dbReference>
<dbReference type="GO" id="GO:0008300">
    <property type="term" value="P:isoprenoid catabolic process"/>
    <property type="evidence" value="ECO:0007669"/>
    <property type="project" value="TreeGrafter"/>
</dbReference>
<dbReference type="InterPro" id="IPR051683">
    <property type="entry name" value="Enoyl-CoA_Hydratase/Isomerase"/>
</dbReference>
<evidence type="ECO:0000313" key="2">
    <source>
        <dbReference type="EMBL" id="GGD79517.1"/>
    </source>
</evidence>
<dbReference type="PANTHER" id="PTHR42964">
    <property type="entry name" value="ENOYL-COA HYDRATASE"/>
    <property type="match status" value="1"/>
</dbReference>
<accession>A0A916Z7Y8</accession>
<dbReference type="GO" id="GO:0003824">
    <property type="term" value="F:catalytic activity"/>
    <property type="evidence" value="ECO:0007669"/>
    <property type="project" value="UniProtKB-ARBA"/>
</dbReference>
<comment type="caution">
    <text evidence="2">The sequence shown here is derived from an EMBL/GenBank/DDBJ whole genome shotgun (WGS) entry which is preliminary data.</text>
</comment>
<dbReference type="InterPro" id="IPR029045">
    <property type="entry name" value="ClpP/crotonase-like_dom_sf"/>
</dbReference>